<dbReference type="InterPro" id="IPR002110">
    <property type="entry name" value="Ankyrin_rpt"/>
</dbReference>
<gene>
    <name evidence="4" type="ORF">GLAREA_04436</name>
</gene>
<dbReference type="PANTHER" id="PTHR24198">
    <property type="entry name" value="ANKYRIN REPEAT AND PROTEIN KINASE DOMAIN-CONTAINING PROTEIN"/>
    <property type="match status" value="1"/>
</dbReference>
<feature type="repeat" description="ANK" evidence="3">
    <location>
        <begin position="321"/>
        <end position="356"/>
    </location>
</feature>
<dbReference type="HOGENOM" id="CLU_463836_0_0_1"/>
<dbReference type="PROSITE" id="PS50088">
    <property type="entry name" value="ANK_REPEAT"/>
    <property type="match status" value="3"/>
</dbReference>
<keyword evidence="1" id="KW-0677">Repeat</keyword>
<protein>
    <submittedName>
        <fullName evidence="4">Ankyrin repeat-containing protein</fullName>
    </submittedName>
</protein>
<reference evidence="4 5" key="1">
    <citation type="journal article" date="2013" name="BMC Genomics">
        <title>Genomics-driven discovery of the pneumocandin biosynthetic gene cluster in the fungus Glarea lozoyensis.</title>
        <authorList>
            <person name="Chen L."/>
            <person name="Yue Q."/>
            <person name="Zhang X."/>
            <person name="Xiang M."/>
            <person name="Wang C."/>
            <person name="Li S."/>
            <person name="Che Y."/>
            <person name="Ortiz-Lopez F.J."/>
            <person name="Bills G.F."/>
            <person name="Liu X."/>
            <person name="An Z."/>
        </authorList>
    </citation>
    <scope>NUCLEOTIDE SEQUENCE [LARGE SCALE GENOMIC DNA]</scope>
    <source>
        <strain evidence="5">ATCC 20868 / MF5171</strain>
    </source>
</reference>
<organism evidence="4 5">
    <name type="scientific">Glarea lozoyensis (strain ATCC 20868 / MF5171)</name>
    <dbReference type="NCBI Taxonomy" id="1116229"/>
    <lineage>
        <taxon>Eukaryota</taxon>
        <taxon>Fungi</taxon>
        <taxon>Dikarya</taxon>
        <taxon>Ascomycota</taxon>
        <taxon>Pezizomycotina</taxon>
        <taxon>Leotiomycetes</taxon>
        <taxon>Helotiales</taxon>
        <taxon>Helotiaceae</taxon>
        <taxon>Glarea</taxon>
    </lineage>
</organism>
<dbReference type="OrthoDB" id="3461446at2759"/>
<proteinExistence type="predicted"/>
<dbReference type="PROSITE" id="PS50297">
    <property type="entry name" value="ANK_REP_REGION"/>
    <property type="match status" value="2"/>
</dbReference>
<name>S3CPM4_GLAL2</name>
<dbReference type="KEGG" id="glz:GLAREA_04436"/>
<evidence type="ECO:0000313" key="4">
    <source>
        <dbReference type="EMBL" id="EPE27645.1"/>
    </source>
</evidence>
<dbReference type="Pfam" id="PF12796">
    <property type="entry name" value="Ank_2"/>
    <property type="match status" value="2"/>
</dbReference>
<dbReference type="SUPFAM" id="SSF48403">
    <property type="entry name" value="Ankyrin repeat"/>
    <property type="match status" value="2"/>
</dbReference>
<accession>S3CPM4</accession>
<feature type="repeat" description="ANK" evidence="3">
    <location>
        <begin position="288"/>
        <end position="320"/>
    </location>
</feature>
<keyword evidence="5" id="KW-1185">Reference proteome</keyword>
<keyword evidence="2 3" id="KW-0040">ANK repeat</keyword>
<evidence type="ECO:0000256" key="2">
    <source>
        <dbReference type="ARBA" id="ARBA00023043"/>
    </source>
</evidence>
<evidence type="ECO:0000313" key="5">
    <source>
        <dbReference type="Proteomes" id="UP000016922"/>
    </source>
</evidence>
<sequence>MEDLYSSEYHYDYEEEYFSPLHVAISSGQINEIEAIISSIPESDRSAAINARNIENYTPLQTAMLSGDLAAVQLLLRHGADPTLLAPNDYGDLDEKFDSSCLAAMLGNVSILRLVLDTQESIGAETLYQASECGRLDCVEEILQRVPKNCKFADGVTRMAAIEKALRPAVVEWRVDILKHLLDASEFSDTKKLSELLLLVPYSDNSDQYHIPNHLEKYTPEAKLLQIQIYKTLIDADARVDGVYHEEDSPWPGERSILHMIFSERDPPMEVWELLLEHGADIHALNSRGQTPLFPALDRDNLEFVSRLVTLGAAIDITDNEGNTPLHYSVRNPTPCGQATTILLYSQGAKLDTQNRDGNAPLHFLARYYSAAYLPFLQDLMPRPEVFSLRNAAGETPFQIAAQAGYNIYIMALLYLLTRPQDREKELSTEQLRLGAELLPNTLCSQILTILRYLTNHGAHLTIPITEDMVFQHRVVDCYSTSTAFTGGLELDSFTIRGRDFHLLIGKSVSETIVALQNWSRDDNRILILRAPAGKYPDSFDHDNLLLLFYEDVVTTGVGFITKMEASKWEVVENGQMLLEFRKKVEEETLGGLSYEESSEPRIADW</sequence>
<feature type="repeat" description="ANK" evidence="3">
    <location>
        <begin position="55"/>
        <end position="87"/>
    </location>
</feature>
<evidence type="ECO:0000256" key="1">
    <source>
        <dbReference type="ARBA" id="ARBA00022737"/>
    </source>
</evidence>
<dbReference type="eggNOG" id="KOG4177">
    <property type="taxonomic scope" value="Eukaryota"/>
</dbReference>
<evidence type="ECO:0000256" key="3">
    <source>
        <dbReference type="PROSITE-ProRule" id="PRU00023"/>
    </source>
</evidence>
<dbReference type="RefSeq" id="XP_008085004.1">
    <property type="nucleotide sequence ID" value="XM_008086813.1"/>
</dbReference>
<dbReference type="GeneID" id="19463491"/>
<dbReference type="Proteomes" id="UP000016922">
    <property type="component" value="Unassembled WGS sequence"/>
</dbReference>
<dbReference type="PANTHER" id="PTHR24198:SF165">
    <property type="entry name" value="ANKYRIN REPEAT-CONTAINING PROTEIN-RELATED"/>
    <property type="match status" value="1"/>
</dbReference>
<dbReference type="AlphaFoldDB" id="S3CPM4"/>
<dbReference type="EMBL" id="KE145369">
    <property type="protein sequence ID" value="EPE27645.1"/>
    <property type="molecule type" value="Genomic_DNA"/>
</dbReference>
<dbReference type="InterPro" id="IPR036770">
    <property type="entry name" value="Ankyrin_rpt-contain_sf"/>
</dbReference>
<dbReference type="Gene3D" id="1.25.40.20">
    <property type="entry name" value="Ankyrin repeat-containing domain"/>
    <property type="match status" value="3"/>
</dbReference>
<dbReference type="SMART" id="SM00248">
    <property type="entry name" value="ANK"/>
    <property type="match status" value="8"/>
</dbReference>